<name>A0ACC3AAA0_9EURO</name>
<accession>A0ACC3AAA0</accession>
<comment type="caution">
    <text evidence="1">The sequence shown here is derived from an EMBL/GenBank/DDBJ whole genome shotgun (WGS) entry which is preliminary data.</text>
</comment>
<protein>
    <submittedName>
        <fullName evidence="1">RNA polymerase B</fullName>
    </submittedName>
</protein>
<dbReference type="EMBL" id="JAPDRQ010000053">
    <property type="protein sequence ID" value="KAJ9658255.1"/>
    <property type="molecule type" value="Genomic_DNA"/>
</dbReference>
<organism evidence="1 2">
    <name type="scientific">Neophaeococcomyces mojaviensis</name>
    <dbReference type="NCBI Taxonomy" id="3383035"/>
    <lineage>
        <taxon>Eukaryota</taxon>
        <taxon>Fungi</taxon>
        <taxon>Dikarya</taxon>
        <taxon>Ascomycota</taxon>
        <taxon>Pezizomycotina</taxon>
        <taxon>Eurotiomycetes</taxon>
        <taxon>Chaetothyriomycetidae</taxon>
        <taxon>Chaetothyriales</taxon>
        <taxon>Chaetothyriales incertae sedis</taxon>
        <taxon>Neophaeococcomyces</taxon>
    </lineage>
</organism>
<reference evidence="1" key="1">
    <citation type="submission" date="2022-10" db="EMBL/GenBank/DDBJ databases">
        <title>Culturing micro-colonial fungi from biological soil crusts in the Mojave desert and describing Neophaeococcomyces mojavensis, and introducing the new genera and species Taxawa tesnikishii.</title>
        <authorList>
            <person name="Kurbessoian T."/>
            <person name="Stajich J.E."/>
        </authorList>
    </citation>
    <scope>NUCLEOTIDE SEQUENCE</scope>
    <source>
        <strain evidence="1">JES_112</strain>
    </source>
</reference>
<gene>
    <name evidence="1" type="primary">RPB4</name>
    <name evidence="1" type="ORF">H2198_003828</name>
</gene>
<keyword evidence="2" id="KW-1185">Reference proteome</keyword>
<proteinExistence type="predicted"/>
<evidence type="ECO:0000313" key="1">
    <source>
        <dbReference type="EMBL" id="KAJ9658255.1"/>
    </source>
</evidence>
<evidence type="ECO:0000313" key="2">
    <source>
        <dbReference type="Proteomes" id="UP001172386"/>
    </source>
</evidence>
<sequence>MAHAAPSRDAPVSSTELTAGRELQIGEYAEEPTLNLSEARIILTKTLETRKRRKQEENPNSMDTAEPENLVKTRDYLEIFSVFKDLGEAQQAEAVINVHGTNMERFERSQLGSLVPSGADEAKALIPSLEKKVEDGLIEEETLETLCVELTKIKRQAQLGS</sequence>
<dbReference type="Proteomes" id="UP001172386">
    <property type="component" value="Unassembled WGS sequence"/>
</dbReference>